<evidence type="ECO:0000256" key="8">
    <source>
        <dbReference type="HAMAP-Rule" id="MF_00222"/>
    </source>
</evidence>
<evidence type="ECO:0000313" key="13">
    <source>
        <dbReference type="Proteomes" id="UP001204445"/>
    </source>
</evidence>
<dbReference type="Gene3D" id="3.40.50.10860">
    <property type="entry name" value="Leucine Dehydrogenase, chain A, domain 1"/>
    <property type="match status" value="1"/>
</dbReference>
<comment type="function">
    <text evidence="8">Involved in the biosynthesis of the chorismate, which leads to the biosynthesis of aromatic amino acids. Catalyzes the reversible NADPH linked reduction of 3-dehydroshikimate (DHSA) to yield shikimate (SA).</text>
</comment>
<feature type="binding site" evidence="8">
    <location>
        <position position="74"/>
    </location>
    <ligand>
        <name>shikimate</name>
        <dbReference type="ChEBI" id="CHEBI:36208"/>
    </ligand>
</feature>
<dbReference type="InterPro" id="IPR011342">
    <property type="entry name" value="Shikimate_DH"/>
</dbReference>
<protein>
    <recommendedName>
        <fullName evidence="2 8">Shikimate dehydrogenase (NADP(+))</fullName>
        <shortName evidence="8">SDH</shortName>
        <ecNumber evidence="2 8">1.1.1.25</ecNumber>
    </recommendedName>
</protein>
<feature type="binding site" evidence="8">
    <location>
        <position position="252"/>
    </location>
    <ligand>
        <name>NADP(+)</name>
        <dbReference type="ChEBI" id="CHEBI:58349"/>
    </ligand>
</feature>
<sequence length="283" mass="30485">MPHALPQLLLHPDVDHYCVIGNPVSHSLSPQIHRAFAEQTGEAIDYQAVLVETDAFADSVRALRDQGLRGANITLPFKHEAWALCDRRSARAERAGAVNTLSCSDAGLFDGDNTDGIGLLRDLRDNQGVELADRDILIAGAGGAVAGIIDSLFDARPASITIANRSLDKARQIAARFADRGRIQALAYAELGERAFPLIINGTSLSLQGQLPALPERVLAPGGFVYDMMYQHEPTCFMRWAEQHGAAASADGLGMLVEQAAEAFALWRGVRPDSRPVIAQLRG</sequence>
<dbReference type="PANTHER" id="PTHR21089:SF1">
    <property type="entry name" value="BIFUNCTIONAL 3-DEHYDROQUINATE DEHYDRATASE_SHIKIMATE DEHYDROGENASE, CHLOROPLASTIC"/>
    <property type="match status" value="1"/>
</dbReference>
<comment type="caution">
    <text evidence="12">The sequence shown here is derived from an EMBL/GenBank/DDBJ whole genome shotgun (WGS) entry which is preliminary data.</text>
</comment>
<dbReference type="GO" id="GO:0005829">
    <property type="term" value="C:cytosol"/>
    <property type="evidence" value="ECO:0007669"/>
    <property type="project" value="TreeGrafter"/>
</dbReference>
<feature type="domain" description="SDH C-terminal" evidence="11">
    <location>
        <begin position="252"/>
        <end position="282"/>
    </location>
</feature>
<evidence type="ECO:0000259" key="11">
    <source>
        <dbReference type="Pfam" id="PF18317"/>
    </source>
</evidence>
<feature type="binding site" evidence="8">
    <location>
        <position position="115"/>
    </location>
    <ligand>
        <name>shikimate</name>
        <dbReference type="ChEBI" id="CHEBI:36208"/>
    </ligand>
</feature>
<dbReference type="HAMAP" id="MF_00222">
    <property type="entry name" value="Shikimate_DH_AroE"/>
    <property type="match status" value="1"/>
</dbReference>
<dbReference type="InterPro" id="IPR041121">
    <property type="entry name" value="SDH_C"/>
</dbReference>
<comment type="catalytic activity">
    <reaction evidence="7 8">
        <text>shikimate + NADP(+) = 3-dehydroshikimate + NADPH + H(+)</text>
        <dbReference type="Rhea" id="RHEA:17737"/>
        <dbReference type="ChEBI" id="CHEBI:15378"/>
        <dbReference type="ChEBI" id="CHEBI:16630"/>
        <dbReference type="ChEBI" id="CHEBI:36208"/>
        <dbReference type="ChEBI" id="CHEBI:57783"/>
        <dbReference type="ChEBI" id="CHEBI:58349"/>
        <dbReference type="EC" id="1.1.1.25"/>
    </reaction>
</comment>
<organism evidence="12 13">
    <name type="scientific">Methylohalomonas lacus</name>
    <dbReference type="NCBI Taxonomy" id="398773"/>
    <lineage>
        <taxon>Bacteria</taxon>
        <taxon>Pseudomonadati</taxon>
        <taxon>Pseudomonadota</taxon>
        <taxon>Gammaproteobacteria</taxon>
        <taxon>Methylohalomonadales</taxon>
        <taxon>Methylohalomonadaceae</taxon>
        <taxon>Methylohalomonas</taxon>
    </lineage>
</organism>
<evidence type="ECO:0000256" key="6">
    <source>
        <dbReference type="ARBA" id="ARBA00023141"/>
    </source>
</evidence>
<feature type="binding site" evidence="8">
    <location>
        <begin position="140"/>
        <end position="144"/>
    </location>
    <ligand>
        <name>NADP(+)</name>
        <dbReference type="ChEBI" id="CHEBI:58349"/>
    </ligand>
</feature>
<dbReference type="Pfam" id="PF08501">
    <property type="entry name" value="Shikimate_dh_N"/>
    <property type="match status" value="1"/>
</dbReference>
<feature type="binding site" evidence="8">
    <location>
        <position position="230"/>
    </location>
    <ligand>
        <name>shikimate</name>
        <dbReference type="ChEBI" id="CHEBI:36208"/>
    </ligand>
</feature>
<dbReference type="PANTHER" id="PTHR21089">
    <property type="entry name" value="SHIKIMATE DEHYDROGENASE"/>
    <property type="match status" value="1"/>
</dbReference>
<dbReference type="Pfam" id="PF18317">
    <property type="entry name" value="SDH_C"/>
    <property type="match status" value="1"/>
</dbReference>
<evidence type="ECO:0000256" key="7">
    <source>
        <dbReference type="ARBA" id="ARBA00049442"/>
    </source>
</evidence>
<dbReference type="GO" id="GO:0009423">
    <property type="term" value="P:chorismate biosynthetic process"/>
    <property type="evidence" value="ECO:0007669"/>
    <property type="project" value="UniProtKB-UniRule"/>
</dbReference>
<dbReference type="NCBIfam" id="NF001310">
    <property type="entry name" value="PRK00258.1-2"/>
    <property type="match status" value="1"/>
</dbReference>
<dbReference type="InterPro" id="IPR022893">
    <property type="entry name" value="Shikimate_DH_fam"/>
</dbReference>
<evidence type="ECO:0000256" key="5">
    <source>
        <dbReference type="ARBA" id="ARBA00023002"/>
    </source>
</evidence>
<gene>
    <name evidence="8" type="primary">aroE</name>
    <name evidence="12" type="ORF">J2T55_002333</name>
</gene>
<evidence type="ECO:0000256" key="2">
    <source>
        <dbReference type="ARBA" id="ARBA00012962"/>
    </source>
</evidence>
<dbReference type="GO" id="GO:0008652">
    <property type="term" value="P:amino acid biosynthetic process"/>
    <property type="evidence" value="ECO:0007669"/>
    <property type="project" value="UniProtKB-KW"/>
</dbReference>
<keyword evidence="4 8" id="KW-0521">NADP</keyword>
<evidence type="ECO:0000313" key="12">
    <source>
        <dbReference type="EMBL" id="MCS3904297.1"/>
    </source>
</evidence>
<dbReference type="InterPro" id="IPR046346">
    <property type="entry name" value="Aminoacid_DH-like_N_sf"/>
</dbReference>
<dbReference type="Pfam" id="PF01488">
    <property type="entry name" value="Shikimate_DH"/>
    <property type="match status" value="1"/>
</dbReference>
<keyword evidence="13" id="KW-1185">Reference proteome</keyword>
<feature type="binding site" evidence="8">
    <location>
        <begin position="27"/>
        <end position="29"/>
    </location>
    <ligand>
        <name>shikimate</name>
        <dbReference type="ChEBI" id="CHEBI:36208"/>
    </ligand>
</feature>
<dbReference type="EMBL" id="JANUCT010000019">
    <property type="protein sequence ID" value="MCS3904297.1"/>
    <property type="molecule type" value="Genomic_DNA"/>
</dbReference>
<keyword evidence="3 8" id="KW-0028">Amino-acid biosynthesis</keyword>
<dbReference type="GO" id="GO:0009073">
    <property type="term" value="P:aromatic amino acid family biosynthetic process"/>
    <property type="evidence" value="ECO:0007669"/>
    <property type="project" value="UniProtKB-KW"/>
</dbReference>
<keyword evidence="5 8" id="KW-0560">Oxidoreductase</keyword>
<dbReference type="Proteomes" id="UP001204445">
    <property type="component" value="Unassembled WGS sequence"/>
</dbReference>
<feature type="domain" description="Quinate/shikimate 5-dehydrogenase/glutamyl-tRNA reductase" evidence="9">
    <location>
        <begin position="130"/>
        <end position="193"/>
    </location>
</feature>
<dbReference type="GO" id="GO:0004764">
    <property type="term" value="F:shikimate 3-dehydrogenase (NADP+) activity"/>
    <property type="evidence" value="ECO:0007669"/>
    <property type="project" value="UniProtKB-UniRule"/>
</dbReference>
<feature type="binding site" evidence="8">
    <location>
        <position position="99"/>
    </location>
    <ligand>
        <name>shikimate</name>
        <dbReference type="ChEBI" id="CHEBI:36208"/>
    </ligand>
</feature>
<feature type="binding site" evidence="8">
    <location>
        <position position="228"/>
    </location>
    <ligand>
        <name>NADP(+)</name>
        <dbReference type="ChEBI" id="CHEBI:58349"/>
    </ligand>
</feature>
<dbReference type="SUPFAM" id="SSF51735">
    <property type="entry name" value="NAD(P)-binding Rossmann-fold domains"/>
    <property type="match status" value="1"/>
</dbReference>
<dbReference type="InterPro" id="IPR006151">
    <property type="entry name" value="Shikm_DH/Glu-tRNA_Rdtase"/>
</dbReference>
<comment type="caution">
    <text evidence="8">Lacks conserved residue(s) required for the propagation of feature annotation.</text>
</comment>
<dbReference type="RefSeq" id="WP_259056975.1">
    <property type="nucleotide sequence ID" value="NZ_JANUCT010000019.1"/>
</dbReference>
<keyword evidence="6 8" id="KW-0057">Aromatic amino acid biosynthesis</keyword>
<evidence type="ECO:0000259" key="10">
    <source>
        <dbReference type="Pfam" id="PF08501"/>
    </source>
</evidence>
<feature type="active site" description="Proton acceptor" evidence="8">
    <location>
        <position position="78"/>
    </location>
</feature>
<dbReference type="GO" id="GO:0019632">
    <property type="term" value="P:shikimate metabolic process"/>
    <property type="evidence" value="ECO:0007669"/>
    <property type="project" value="InterPro"/>
</dbReference>
<dbReference type="InterPro" id="IPR036291">
    <property type="entry name" value="NAD(P)-bd_dom_sf"/>
</dbReference>
<proteinExistence type="inferred from homology"/>
<evidence type="ECO:0000256" key="3">
    <source>
        <dbReference type="ARBA" id="ARBA00022605"/>
    </source>
</evidence>
<evidence type="ECO:0000256" key="4">
    <source>
        <dbReference type="ARBA" id="ARBA00022857"/>
    </source>
</evidence>
<comment type="pathway">
    <text evidence="1 8">Metabolic intermediate biosynthesis; chorismate biosynthesis; chorismate from D-erythrose 4-phosphate and phosphoenolpyruvate: step 4/7.</text>
</comment>
<dbReference type="SUPFAM" id="SSF53223">
    <property type="entry name" value="Aminoacid dehydrogenase-like, N-terminal domain"/>
    <property type="match status" value="1"/>
</dbReference>
<comment type="subunit">
    <text evidence="8">Homodimer.</text>
</comment>
<accession>A0AAE3HN45</accession>
<feature type="domain" description="Shikimate dehydrogenase substrate binding N-terminal" evidence="10">
    <location>
        <begin position="19"/>
        <end position="101"/>
    </location>
</feature>
<reference evidence="12" key="1">
    <citation type="submission" date="2022-08" db="EMBL/GenBank/DDBJ databases">
        <title>Genomic Encyclopedia of Type Strains, Phase III (KMG-III): the genomes of soil and plant-associated and newly described type strains.</title>
        <authorList>
            <person name="Whitman W."/>
        </authorList>
    </citation>
    <scope>NUCLEOTIDE SEQUENCE</scope>
    <source>
        <strain evidence="12">HMT 1</strain>
    </source>
</reference>
<dbReference type="AlphaFoldDB" id="A0AAE3HN45"/>
<comment type="similarity">
    <text evidence="8">Belongs to the shikimate dehydrogenase family.</text>
</comment>
<dbReference type="Gene3D" id="3.40.50.720">
    <property type="entry name" value="NAD(P)-binding Rossmann-like Domain"/>
    <property type="match status" value="1"/>
</dbReference>
<dbReference type="FunFam" id="3.40.50.10860:FF:000006">
    <property type="entry name" value="Shikimate dehydrogenase (NADP(+))"/>
    <property type="match status" value="1"/>
</dbReference>
<evidence type="ECO:0000256" key="1">
    <source>
        <dbReference type="ARBA" id="ARBA00004871"/>
    </source>
</evidence>
<dbReference type="NCBIfam" id="TIGR00507">
    <property type="entry name" value="aroE"/>
    <property type="match status" value="1"/>
</dbReference>
<dbReference type="GO" id="GO:0050661">
    <property type="term" value="F:NADP binding"/>
    <property type="evidence" value="ECO:0007669"/>
    <property type="project" value="InterPro"/>
</dbReference>
<dbReference type="InterPro" id="IPR013708">
    <property type="entry name" value="Shikimate_DH-bd_N"/>
</dbReference>
<evidence type="ECO:0000259" key="9">
    <source>
        <dbReference type="Pfam" id="PF01488"/>
    </source>
</evidence>
<feature type="binding site" evidence="8">
    <location>
        <position position="259"/>
    </location>
    <ligand>
        <name>shikimate</name>
        <dbReference type="ChEBI" id="CHEBI:36208"/>
    </ligand>
</feature>
<name>A0AAE3HN45_9GAMM</name>
<dbReference type="CDD" id="cd01065">
    <property type="entry name" value="NAD_bind_Shikimate_DH"/>
    <property type="match status" value="1"/>
</dbReference>
<dbReference type="EC" id="1.1.1.25" evidence="2 8"/>